<dbReference type="EMBL" id="JAFKCW010000002">
    <property type="protein sequence ID" value="MBN7801239.1"/>
    <property type="molecule type" value="Genomic_DNA"/>
</dbReference>
<dbReference type="InterPro" id="IPR008207">
    <property type="entry name" value="Sig_transdc_His_kin_Hpt_dom"/>
</dbReference>
<keyword evidence="1" id="KW-0597">Phosphoprotein</keyword>
<keyword evidence="4" id="KW-1185">Reference proteome</keyword>
<dbReference type="Gene3D" id="1.20.120.160">
    <property type="entry name" value="HPT domain"/>
    <property type="match status" value="1"/>
</dbReference>
<protein>
    <recommendedName>
        <fullName evidence="2">HPt domain-containing protein</fullName>
    </recommendedName>
</protein>
<dbReference type="RefSeq" id="WP_206569210.1">
    <property type="nucleotide sequence ID" value="NZ_JAFKCW010000002.1"/>
</dbReference>
<reference evidence="3 4" key="1">
    <citation type="submission" date="2021-03" db="EMBL/GenBank/DDBJ databases">
        <title>novel species isolated from a fishpond in China.</title>
        <authorList>
            <person name="Lu H."/>
            <person name="Cai Z."/>
        </authorList>
    </citation>
    <scope>NUCLEOTIDE SEQUENCE [LARGE SCALE GENOMIC DNA]</scope>
    <source>
        <strain evidence="3 4">JCM 31546</strain>
    </source>
</reference>
<dbReference type="InterPro" id="IPR036641">
    <property type="entry name" value="HPT_dom_sf"/>
</dbReference>
<evidence type="ECO:0000313" key="4">
    <source>
        <dbReference type="Proteomes" id="UP000664698"/>
    </source>
</evidence>
<evidence type="ECO:0000313" key="3">
    <source>
        <dbReference type="EMBL" id="MBN7801239.1"/>
    </source>
</evidence>
<name>A0ABS3BU71_9BACT</name>
<feature type="modified residue" description="Phosphohistidine" evidence="1">
    <location>
        <position position="54"/>
    </location>
</feature>
<organism evidence="3 4">
    <name type="scientific">Algoriphagus aestuariicola</name>
    <dbReference type="NCBI Taxonomy" id="1852016"/>
    <lineage>
        <taxon>Bacteria</taxon>
        <taxon>Pseudomonadati</taxon>
        <taxon>Bacteroidota</taxon>
        <taxon>Cytophagia</taxon>
        <taxon>Cytophagales</taxon>
        <taxon>Cyclobacteriaceae</taxon>
        <taxon>Algoriphagus</taxon>
    </lineage>
</organism>
<comment type="caution">
    <text evidence="3">The sequence shown here is derived from an EMBL/GenBank/DDBJ whole genome shotgun (WGS) entry which is preliminary data.</text>
</comment>
<sequence length="106" mass="12583">MQPTFSYLDQLSGGNPEFKKRIIKIILNELPKDFDLYHYATELKNYHWAAEIVHRINQKIAFLQMAESLKLADKHENLLREGKTTYLNEFNEIVNKILKFLENSQE</sequence>
<feature type="domain" description="HPt" evidence="2">
    <location>
        <begin position="15"/>
        <end position="106"/>
    </location>
</feature>
<accession>A0ABS3BU71</accession>
<dbReference type="PROSITE" id="PS50894">
    <property type="entry name" value="HPT"/>
    <property type="match status" value="1"/>
</dbReference>
<gene>
    <name evidence="3" type="ORF">J0A67_10220</name>
</gene>
<evidence type="ECO:0000259" key="2">
    <source>
        <dbReference type="PROSITE" id="PS50894"/>
    </source>
</evidence>
<evidence type="ECO:0000256" key="1">
    <source>
        <dbReference type="PROSITE-ProRule" id="PRU00110"/>
    </source>
</evidence>
<proteinExistence type="predicted"/>
<dbReference type="Proteomes" id="UP000664698">
    <property type="component" value="Unassembled WGS sequence"/>
</dbReference>
<dbReference type="SUPFAM" id="SSF47226">
    <property type="entry name" value="Histidine-containing phosphotransfer domain, HPT domain"/>
    <property type="match status" value="1"/>
</dbReference>